<keyword evidence="4" id="KW-0964">Secreted</keyword>
<sequence>MFLSMKHVILLALVVAFSEASLVVTDTGTVTLSIVNYLQGGLELTVNCQTKDGSLGLHVIPIYGRYQWQFNPFVLKSKIECRLVMRDGAITYILYSYERDNERCSTECLWDVQTDGVLSVRNS</sequence>
<comment type="subcellular location">
    <subcellularLocation>
        <location evidence="1">Secreted</location>
    </subcellularLocation>
</comment>
<reference evidence="8" key="1">
    <citation type="journal article" date="2020" name="Nat. Commun.">
        <title>Genome sequence of the cluster root forming white lupin.</title>
        <authorList>
            <person name="Hufnagel B."/>
            <person name="Marques A."/>
            <person name="Soriano A."/>
            <person name="Marques L."/>
            <person name="Divol F."/>
            <person name="Doumas P."/>
            <person name="Sallet E."/>
            <person name="Mancinotti D."/>
            <person name="Carrere S."/>
            <person name="Marande W."/>
            <person name="Arribat S."/>
            <person name="Keller J."/>
            <person name="Huneau C."/>
            <person name="Blein T."/>
            <person name="Aime D."/>
            <person name="Laguerre M."/>
            <person name="Taylor J."/>
            <person name="Schubert V."/>
            <person name="Nelson M."/>
            <person name="Geu-Flores F."/>
            <person name="Crespi M."/>
            <person name="Gallardo-Guerrero K."/>
            <person name="Delaux P.-M."/>
            <person name="Salse J."/>
            <person name="Berges H."/>
            <person name="Guyot R."/>
            <person name="Gouzy J."/>
            <person name="Peret B."/>
        </authorList>
    </citation>
    <scope>NUCLEOTIDE SEQUENCE [LARGE SCALE GENOMIC DNA]</scope>
    <source>
        <strain evidence="8">cv. Amiga</strain>
    </source>
</reference>
<keyword evidence="3" id="KW-0713">Self-incompatibility</keyword>
<keyword evidence="5 6" id="KW-0732">Signal</keyword>
<evidence type="ECO:0000256" key="4">
    <source>
        <dbReference type="ARBA" id="ARBA00022525"/>
    </source>
</evidence>
<name>A0A6A4P2V1_LUPAL</name>
<dbReference type="Proteomes" id="UP000447434">
    <property type="component" value="Chromosome 17"/>
</dbReference>
<evidence type="ECO:0000313" key="8">
    <source>
        <dbReference type="Proteomes" id="UP000447434"/>
    </source>
</evidence>
<proteinExistence type="inferred from homology"/>
<evidence type="ECO:0000313" key="7">
    <source>
        <dbReference type="EMBL" id="KAE9595780.1"/>
    </source>
</evidence>
<dbReference type="Pfam" id="PF05938">
    <property type="entry name" value="Self-incomp_S1"/>
    <property type="match status" value="1"/>
</dbReference>
<evidence type="ECO:0000256" key="5">
    <source>
        <dbReference type="ARBA" id="ARBA00022729"/>
    </source>
</evidence>
<dbReference type="GO" id="GO:0005576">
    <property type="term" value="C:extracellular region"/>
    <property type="evidence" value="ECO:0007669"/>
    <property type="project" value="UniProtKB-SubCell"/>
</dbReference>
<evidence type="ECO:0000256" key="3">
    <source>
        <dbReference type="ARBA" id="ARBA00022471"/>
    </source>
</evidence>
<dbReference type="EMBL" id="WOCE01000017">
    <property type="protein sequence ID" value="KAE9595780.1"/>
    <property type="molecule type" value="Genomic_DNA"/>
</dbReference>
<organism evidence="7 8">
    <name type="scientific">Lupinus albus</name>
    <name type="common">White lupine</name>
    <name type="synonym">Lupinus termis</name>
    <dbReference type="NCBI Taxonomy" id="3870"/>
    <lineage>
        <taxon>Eukaryota</taxon>
        <taxon>Viridiplantae</taxon>
        <taxon>Streptophyta</taxon>
        <taxon>Embryophyta</taxon>
        <taxon>Tracheophyta</taxon>
        <taxon>Spermatophyta</taxon>
        <taxon>Magnoliopsida</taxon>
        <taxon>eudicotyledons</taxon>
        <taxon>Gunneridae</taxon>
        <taxon>Pentapetalae</taxon>
        <taxon>rosids</taxon>
        <taxon>fabids</taxon>
        <taxon>Fabales</taxon>
        <taxon>Fabaceae</taxon>
        <taxon>Papilionoideae</taxon>
        <taxon>50 kb inversion clade</taxon>
        <taxon>genistoids sensu lato</taxon>
        <taxon>core genistoids</taxon>
        <taxon>Genisteae</taxon>
        <taxon>Lupinus</taxon>
    </lineage>
</organism>
<dbReference type="GO" id="GO:0060320">
    <property type="term" value="P:rejection of self pollen"/>
    <property type="evidence" value="ECO:0007669"/>
    <property type="project" value="UniProtKB-KW"/>
</dbReference>
<protein>
    <submittedName>
        <fullName evidence="7">Putative plant self-incompatibility S1</fullName>
    </submittedName>
</protein>
<dbReference type="InterPro" id="IPR010264">
    <property type="entry name" value="Self-incomp_S1"/>
</dbReference>
<gene>
    <name evidence="7" type="ORF">Lalb_Chr17g0342371</name>
</gene>
<comment type="similarity">
    <text evidence="2">Belongs to the plant self-incompatibility (S1) protein family.</text>
</comment>
<comment type="caution">
    <text evidence="7">The sequence shown here is derived from an EMBL/GenBank/DDBJ whole genome shotgun (WGS) entry which is preliminary data.</text>
</comment>
<feature type="signal peptide" evidence="6">
    <location>
        <begin position="1"/>
        <end position="20"/>
    </location>
</feature>
<evidence type="ECO:0000256" key="6">
    <source>
        <dbReference type="SAM" id="SignalP"/>
    </source>
</evidence>
<feature type="chain" id="PRO_5043613324" evidence="6">
    <location>
        <begin position="21"/>
        <end position="123"/>
    </location>
</feature>
<keyword evidence="8" id="KW-1185">Reference proteome</keyword>
<evidence type="ECO:0000256" key="1">
    <source>
        <dbReference type="ARBA" id="ARBA00004613"/>
    </source>
</evidence>
<evidence type="ECO:0000256" key="2">
    <source>
        <dbReference type="ARBA" id="ARBA00005581"/>
    </source>
</evidence>
<accession>A0A6A4P2V1</accession>
<dbReference type="OrthoDB" id="1933876at2759"/>
<dbReference type="AlphaFoldDB" id="A0A6A4P2V1"/>